<feature type="transmembrane region" description="Helical" evidence="1">
    <location>
        <begin position="24"/>
        <end position="44"/>
    </location>
</feature>
<keyword evidence="1" id="KW-0812">Transmembrane</keyword>
<dbReference type="STRING" id="745411.B3C1_01260"/>
<evidence type="ECO:0000313" key="2">
    <source>
        <dbReference type="EMBL" id="EKE77397.1"/>
    </source>
</evidence>
<dbReference type="Proteomes" id="UP000006755">
    <property type="component" value="Unassembled WGS sequence"/>
</dbReference>
<proteinExistence type="predicted"/>
<dbReference type="eggNOG" id="ENOG5031KWH">
    <property type="taxonomic scope" value="Bacteria"/>
</dbReference>
<keyword evidence="3" id="KW-1185">Reference proteome</keyword>
<gene>
    <name evidence="2" type="ORF">B3C1_01260</name>
</gene>
<name>K2JSA8_9GAMM</name>
<keyword evidence="1" id="KW-1133">Transmembrane helix</keyword>
<evidence type="ECO:0000256" key="1">
    <source>
        <dbReference type="SAM" id="Phobius"/>
    </source>
</evidence>
<dbReference type="RefSeq" id="WP_008482378.1">
    <property type="nucleotide sequence ID" value="NZ_AMRI01000002.1"/>
</dbReference>
<sequence length="190" mass="22184">MDKDVSFRPSRRPRFDNSELTKTGFWVGQVFMLIATVMGVYLAAQQGLAQAIAFDDLDDQQNNYYLRRSLHDELADNIQVIRDYTATLEKEKPYHLDRYHPQLQFYVWDAMRYNPNTLQTPSQFLSGVRRYYAEIQDIISKGEQRTYGVHFYINLLREKTDAVEKSTLKDMADDIGQLKLDLKKAGVDVD</sequence>
<organism evidence="2 3">
    <name type="scientific">Gallaecimonas xiamenensis 3-C-1</name>
    <dbReference type="NCBI Taxonomy" id="745411"/>
    <lineage>
        <taxon>Bacteria</taxon>
        <taxon>Pseudomonadati</taxon>
        <taxon>Pseudomonadota</taxon>
        <taxon>Gammaproteobacteria</taxon>
        <taxon>Enterobacterales</taxon>
        <taxon>Gallaecimonadaceae</taxon>
        <taxon>Gallaecimonas</taxon>
    </lineage>
</organism>
<protein>
    <recommendedName>
        <fullName evidence="4">Methyl-accepting chemotaxis protein</fullName>
    </recommendedName>
</protein>
<evidence type="ECO:0008006" key="4">
    <source>
        <dbReference type="Google" id="ProtNLM"/>
    </source>
</evidence>
<comment type="caution">
    <text evidence="2">The sequence shown here is derived from an EMBL/GenBank/DDBJ whole genome shotgun (WGS) entry which is preliminary data.</text>
</comment>
<accession>K2JSA8</accession>
<dbReference type="OrthoDB" id="196134at2"/>
<dbReference type="EMBL" id="AMRI01000002">
    <property type="protein sequence ID" value="EKE77397.1"/>
    <property type="molecule type" value="Genomic_DNA"/>
</dbReference>
<evidence type="ECO:0000313" key="3">
    <source>
        <dbReference type="Proteomes" id="UP000006755"/>
    </source>
</evidence>
<keyword evidence="1" id="KW-0472">Membrane</keyword>
<dbReference type="AlphaFoldDB" id="K2JSA8"/>
<reference evidence="2 3" key="1">
    <citation type="journal article" date="2012" name="J. Bacteriol.">
        <title>Genome Sequence of Gallaecimonas xiamenensis Type Strain 3-C-1.</title>
        <authorList>
            <person name="Lai Q."/>
            <person name="Wang L."/>
            <person name="Wang W."/>
            <person name="Shao Z."/>
        </authorList>
    </citation>
    <scope>NUCLEOTIDE SEQUENCE [LARGE SCALE GENOMIC DNA]</scope>
    <source>
        <strain evidence="2 3">3-C-1</strain>
    </source>
</reference>